<name>X6PD11_RETFI</name>
<reference evidence="2 3" key="1">
    <citation type="journal article" date="2013" name="Curr. Biol.">
        <title>The Genome of the Foraminiferan Reticulomyxa filosa.</title>
        <authorList>
            <person name="Glockner G."/>
            <person name="Hulsmann N."/>
            <person name="Schleicher M."/>
            <person name="Noegel A.A."/>
            <person name="Eichinger L."/>
            <person name="Gallinger C."/>
            <person name="Pawlowski J."/>
            <person name="Sierra R."/>
            <person name="Euteneuer U."/>
            <person name="Pillet L."/>
            <person name="Moustafa A."/>
            <person name="Platzer M."/>
            <person name="Groth M."/>
            <person name="Szafranski K."/>
            <person name="Schliwa M."/>
        </authorList>
    </citation>
    <scope>NUCLEOTIDE SEQUENCE [LARGE SCALE GENOMIC DNA]</scope>
</reference>
<feature type="compositionally biased region" description="Polar residues" evidence="1">
    <location>
        <begin position="311"/>
        <end position="321"/>
    </location>
</feature>
<dbReference type="AlphaFoldDB" id="X6PD11"/>
<evidence type="ECO:0000313" key="3">
    <source>
        <dbReference type="Proteomes" id="UP000023152"/>
    </source>
</evidence>
<organism evidence="2 3">
    <name type="scientific">Reticulomyxa filosa</name>
    <dbReference type="NCBI Taxonomy" id="46433"/>
    <lineage>
        <taxon>Eukaryota</taxon>
        <taxon>Sar</taxon>
        <taxon>Rhizaria</taxon>
        <taxon>Retaria</taxon>
        <taxon>Foraminifera</taxon>
        <taxon>Monothalamids</taxon>
        <taxon>Reticulomyxidae</taxon>
        <taxon>Reticulomyxa</taxon>
    </lineage>
</organism>
<evidence type="ECO:0000313" key="2">
    <source>
        <dbReference type="EMBL" id="ETO35567.1"/>
    </source>
</evidence>
<dbReference type="EMBL" id="ASPP01001514">
    <property type="protein sequence ID" value="ETO35567.1"/>
    <property type="molecule type" value="Genomic_DNA"/>
</dbReference>
<feature type="region of interest" description="Disordered" evidence="1">
    <location>
        <begin position="197"/>
        <end position="219"/>
    </location>
</feature>
<dbReference type="Proteomes" id="UP000023152">
    <property type="component" value="Unassembled WGS sequence"/>
</dbReference>
<protein>
    <submittedName>
        <fullName evidence="2">Uncharacterized protein</fullName>
    </submittedName>
</protein>
<accession>X6PD11</accession>
<evidence type="ECO:0000256" key="1">
    <source>
        <dbReference type="SAM" id="MobiDB-lite"/>
    </source>
</evidence>
<sequence length="330" mass="37029">MANSDTFCFFENVVGLVVLEPVGAAPPFERLAGNCSHISIFSNTLPDIFLPVESSSKMETPVNPSRSQASQGEQDSQDTMVTPPNHISSATQYIRDWKLLVCKTPFFLKKKKKENYVAATSSENKRPTEKDKKPELDLFHGMSECTEDQIDVATIHIRIRADKLQRTRTWFSYVIESNDSKLIESLRHDLDMNNAGGNVGDNAKTSPCTSSSSSTTTSITKDFQESSETAWGKFLHCIGAHMNIQNREDKQIDNPADMMRTFHEIMHRPIPITSEIQNLQFAYRMGHQMGTFGGFQMGCNYSQQMQSRMQTPYANGDNGATETLRHATGH</sequence>
<feature type="non-terminal residue" evidence="2">
    <location>
        <position position="330"/>
    </location>
</feature>
<feature type="compositionally biased region" description="Low complexity" evidence="1">
    <location>
        <begin position="205"/>
        <end position="219"/>
    </location>
</feature>
<gene>
    <name evidence="2" type="ORF">RFI_01501</name>
</gene>
<comment type="caution">
    <text evidence="2">The sequence shown here is derived from an EMBL/GenBank/DDBJ whole genome shotgun (WGS) entry which is preliminary data.</text>
</comment>
<keyword evidence="3" id="KW-1185">Reference proteome</keyword>
<feature type="region of interest" description="Disordered" evidence="1">
    <location>
        <begin position="311"/>
        <end position="330"/>
    </location>
</feature>
<proteinExistence type="predicted"/>
<feature type="region of interest" description="Disordered" evidence="1">
    <location>
        <begin position="56"/>
        <end position="82"/>
    </location>
</feature>